<feature type="domain" description="3-keto-alpha-glucoside-1,2-lyase/3-keto-2-hydroxy-glucal hydratase" evidence="2">
    <location>
        <begin position="63"/>
        <end position="178"/>
    </location>
</feature>
<feature type="signal peptide" evidence="1">
    <location>
        <begin position="1"/>
        <end position="19"/>
    </location>
</feature>
<feature type="chain" id="PRO_5017383522" evidence="1">
    <location>
        <begin position="20"/>
        <end position="358"/>
    </location>
</feature>
<dbReference type="AlphaFoldDB" id="A0A3B0CGN1"/>
<dbReference type="GO" id="GO:0016787">
    <property type="term" value="F:hydrolase activity"/>
    <property type="evidence" value="ECO:0007669"/>
    <property type="project" value="InterPro"/>
</dbReference>
<dbReference type="RefSeq" id="WP_120710745.1">
    <property type="nucleotide sequence ID" value="NZ_RBCJ01000001.1"/>
</dbReference>
<organism evidence="3 4">
    <name type="scientific">Ulvibacterium marinum</name>
    <dbReference type="NCBI Taxonomy" id="2419782"/>
    <lineage>
        <taxon>Bacteria</taxon>
        <taxon>Pseudomonadati</taxon>
        <taxon>Bacteroidota</taxon>
        <taxon>Flavobacteriia</taxon>
        <taxon>Flavobacteriales</taxon>
        <taxon>Flavobacteriaceae</taxon>
        <taxon>Ulvibacterium</taxon>
    </lineage>
</organism>
<keyword evidence="1" id="KW-0732">Signal</keyword>
<dbReference type="OrthoDB" id="2634655at2"/>
<evidence type="ECO:0000256" key="1">
    <source>
        <dbReference type="SAM" id="SignalP"/>
    </source>
</evidence>
<proteinExistence type="predicted"/>
<dbReference type="InterPro" id="IPR010496">
    <property type="entry name" value="AL/BT2_dom"/>
</dbReference>
<dbReference type="Pfam" id="PF06439">
    <property type="entry name" value="3keto-disac_hyd"/>
    <property type="match status" value="1"/>
</dbReference>
<accession>A0A3B0CGN1</accession>
<sequence>MKKLVATALLMAFLWGVSAQNGIEKIPLNDDNLSYPEGTQHSFETIDGKNTLVLNGRAQVKNPRFTNGTIEVEVFANQKRSFAGITFRKQDETFEEVYIRMHKSGLPDALQYNPVFNMESNWQLYPEHQAAVITKNEGWNTLKIVVNGDTAEIFVNGKSAMVVPDLKTDHEEGNIGLFALFENRFANLKVSKESEVNLPEAEESNTIEGLITEWNLSVPSTFDGKTFPKNVKNVPYMTKGQAETSGLLTVSKYVTKPSRGKYRRNNEDYVVAGTTINSTEEIVKHFYFDYSDRIMVYLNGELLYSGNNGFLFKNPQYEGHLKLETNMVTLPLKKGANELQCVVIERANGWGLMGRLTD</sequence>
<gene>
    <name evidence="3" type="ORF">D7Z94_06900</name>
</gene>
<name>A0A3B0CGN1_9FLAO</name>
<comment type="caution">
    <text evidence="3">The sequence shown here is derived from an EMBL/GenBank/DDBJ whole genome shotgun (WGS) entry which is preliminary data.</text>
</comment>
<evidence type="ECO:0000313" key="4">
    <source>
        <dbReference type="Proteomes" id="UP000276603"/>
    </source>
</evidence>
<evidence type="ECO:0000313" key="3">
    <source>
        <dbReference type="EMBL" id="RKN83539.1"/>
    </source>
</evidence>
<reference evidence="3 4" key="1">
    <citation type="submission" date="2018-10" db="EMBL/GenBank/DDBJ databases">
        <title>Ulvibacterium marinum gen. nov., sp. nov., a novel marine bacterium of the family Flavobacteriaceae, isolated from a culture of the green alga Ulva prolifera.</title>
        <authorList>
            <person name="Zhang Z."/>
        </authorList>
    </citation>
    <scope>NUCLEOTIDE SEQUENCE [LARGE SCALE GENOMIC DNA]</scope>
    <source>
        <strain evidence="3 4">CCMM003</strain>
    </source>
</reference>
<keyword evidence="4" id="KW-1185">Reference proteome</keyword>
<dbReference type="EMBL" id="RBCJ01000001">
    <property type="protein sequence ID" value="RKN83539.1"/>
    <property type="molecule type" value="Genomic_DNA"/>
</dbReference>
<dbReference type="Proteomes" id="UP000276603">
    <property type="component" value="Unassembled WGS sequence"/>
</dbReference>
<protein>
    <submittedName>
        <fullName evidence="3">DUF1080 domain-containing protein</fullName>
    </submittedName>
</protein>
<dbReference type="Gene3D" id="2.60.120.560">
    <property type="entry name" value="Exo-inulinase, domain 1"/>
    <property type="match status" value="1"/>
</dbReference>
<evidence type="ECO:0000259" key="2">
    <source>
        <dbReference type="Pfam" id="PF06439"/>
    </source>
</evidence>